<reference evidence="1 2" key="1">
    <citation type="submission" date="2021-09" db="EMBL/GenBank/DDBJ databases">
        <title>The complete genome sequence of a new microorganism.</title>
        <authorList>
            <person name="Zi Z."/>
        </authorList>
    </citation>
    <scope>NUCLEOTIDE SEQUENCE [LARGE SCALE GENOMIC DNA]</scope>
    <source>
        <strain evidence="1 2">WGZ8</strain>
    </source>
</reference>
<proteinExistence type="predicted"/>
<name>A0ABS7VWG0_9HYPH</name>
<accession>A0ABS7VWG0</accession>
<dbReference type="RefSeq" id="WP_224316276.1">
    <property type="nucleotide sequence ID" value="NZ_JAIRBM010000032.1"/>
</dbReference>
<sequence length="209" mass="24063">MYLLIWTFASVQLEMPIYAPRLTRSRLVAHGARWNGSVTLEDTMYYFGYCTWLDDVEVKRFMPAAKPITKGYAANHELRFHAAAERTDRGWCHFSNTAEAWGKKALGVVFEHDAKHFEEDYDDFERCCVTVYGDDGKTYDCWTYRLITPGVAMRPPNFYWEHIPTGMRQWNFPEDYIAQVQAVFDAAAPCPRADRPNPSAIPGRSAASR</sequence>
<gene>
    <name evidence="1" type="ORF">K9B37_23955</name>
</gene>
<dbReference type="InterPro" id="IPR013024">
    <property type="entry name" value="GGCT-like"/>
</dbReference>
<evidence type="ECO:0000313" key="1">
    <source>
        <dbReference type="EMBL" id="MBZ6079312.1"/>
    </source>
</evidence>
<organism evidence="1 2">
    <name type="scientific">Microvirga puerhi</name>
    <dbReference type="NCBI Taxonomy" id="2876078"/>
    <lineage>
        <taxon>Bacteria</taxon>
        <taxon>Pseudomonadati</taxon>
        <taxon>Pseudomonadota</taxon>
        <taxon>Alphaproteobacteria</taxon>
        <taxon>Hyphomicrobiales</taxon>
        <taxon>Methylobacteriaceae</taxon>
        <taxon>Microvirga</taxon>
    </lineage>
</organism>
<dbReference type="EMBL" id="JAIRBM010000032">
    <property type="protein sequence ID" value="MBZ6079312.1"/>
    <property type="molecule type" value="Genomic_DNA"/>
</dbReference>
<comment type="caution">
    <text evidence="1">The sequence shown here is derived from an EMBL/GenBank/DDBJ whole genome shotgun (WGS) entry which is preliminary data.</text>
</comment>
<protein>
    <submittedName>
        <fullName evidence="1">Gamma-glutamylcyclotransferase</fullName>
    </submittedName>
</protein>
<dbReference type="SUPFAM" id="SSF110857">
    <property type="entry name" value="Gamma-glutamyl cyclotransferase-like"/>
    <property type="match status" value="1"/>
</dbReference>
<keyword evidence="2" id="KW-1185">Reference proteome</keyword>
<dbReference type="InterPro" id="IPR036568">
    <property type="entry name" value="GGCT-like_sf"/>
</dbReference>
<dbReference type="CDD" id="cd06661">
    <property type="entry name" value="GGCT_like"/>
    <property type="match status" value="1"/>
</dbReference>
<evidence type="ECO:0000313" key="2">
    <source>
        <dbReference type="Proteomes" id="UP000704176"/>
    </source>
</evidence>
<dbReference type="Gene3D" id="3.10.490.10">
    <property type="entry name" value="Gamma-glutamyl cyclotransferase-like"/>
    <property type="match status" value="1"/>
</dbReference>
<dbReference type="Proteomes" id="UP000704176">
    <property type="component" value="Unassembled WGS sequence"/>
</dbReference>